<comment type="subcellular location">
    <subcellularLocation>
        <location evidence="1">Nucleus</location>
    </subcellularLocation>
</comment>
<dbReference type="GO" id="GO:0003729">
    <property type="term" value="F:mRNA binding"/>
    <property type="evidence" value="ECO:0007669"/>
    <property type="project" value="TreeGrafter"/>
</dbReference>
<feature type="coiled-coil region" evidence="5">
    <location>
        <begin position="1067"/>
        <end position="1101"/>
    </location>
</feature>
<feature type="region of interest" description="Disordered" evidence="6">
    <location>
        <begin position="1376"/>
        <end position="1847"/>
    </location>
</feature>
<dbReference type="Pfam" id="PF11732">
    <property type="entry name" value="Thoc2"/>
    <property type="match status" value="1"/>
</dbReference>
<accession>A0A0F7SYD8</accession>
<feature type="compositionally biased region" description="Low complexity" evidence="6">
    <location>
        <begin position="1469"/>
        <end position="1488"/>
    </location>
</feature>
<feature type="compositionally biased region" description="Low complexity" evidence="6">
    <location>
        <begin position="1710"/>
        <end position="1727"/>
    </location>
</feature>
<feature type="region of interest" description="Disordered" evidence="6">
    <location>
        <begin position="977"/>
        <end position="998"/>
    </location>
</feature>
<dbReference type="InterPro" id="IPR040007">
    <property type="entry name" value="Tho2"/>
</dbReference>
<feature type="compositionally biased region" description="Low complexity" evidence="6">
    <location>
        <begin position="1865"/>
        <end position="1876"/>
    </location>
</feature>
<keyword evidence="5" id="KW-0175">Coiled coil</keyword>
<dbReference type="PANTHER" id="PTHR21597:SF0">
    <property type="entry name" value="THO COMPLEX SUBUNIT 2"/>
    <property type="match status" value="1"/>
</dbReference>
<reference evidence="10" key="1">
    <citation type="submission" date="2014-08" db="EMBL/GenBank/DDBJ databases">
        <authorList>
            <person name="Sharma Rahul"/>
            <person name="Thines Marco"/>
        </authorList>
    </citation>
    <scope>NUCLEOTIDE SEQUENCE</scope>
</reference>
<protein>
    <recommendedName>
        <fullName evidence="3">THO complex subunit 2</fullName>
    </recommendedName>
</protein>
<keyword evidence="4" id="KW-0539">Nucleus</keyword>
<dbReference type="InterPro" id="IPR021418">
    <property type="entry name" value="THO_THOC2_C"/>
</dbReference>
<dbReference type="Pfam" id="PF16134">
    <property type="entry name" value="THOC2_N"/>
    <property type="match status" value="1"/>
</dbReference>
<feature type="compositionally biased region" description="Low complexity" evidence="6">
    <location>
        <begin position="1510"/>
        <end position="1531"/>
    </location>
</feature>
<dbReference type="InterPro" id="IPR021726">
    <property type="entry name" value="THO_THOC2_N"/>
</dbReference>
<comment type="similarity">
    <text evidence="2">Belongs to the THOC2 family.</text>
</comment>
<dbReference type="PANTHER" id="PTHR21597">
    <property type="entry name" value="THO2 PROTEIN"/>
    <property type="match status" value="1"/>
</dbReference>
<feature type="domain" description="THO complex subunit 2 N-terminal" evidence="9">
    <location>
        <begin position="14"/>
        <end position="654"/>
    </location>
</feature>
<evidence type="ECO:0000259" key="8">
    <source>
        <dbReference type="Pfam" id="PF11732"/>
    </source>
</evidence>
<feature type="domain" description="THO complex subunitTHOC2 N-terminal" evidence="8">
    <location>
        <begin position="656"/>
        <end position="731"/>
    </location>
</feature>
<feature type="region of interest" description="Disordered" evidence="6">
    <location>
        <begin position="1861"/>
        <end position="1929"/>
    </location>
</feature>
<evidence type="ECO:0000259" key="9">
    <source>
        <dbReference type="Pfam" id="PF16134"/>
    </source>
</evidence>
<feature type="compositionally biased region" description="Basic and acidic residues" evidence="6">
    <location>
        <begin position="1883"/>
        <end position="1895"/>
    </location>
</feature>
<evidence type="ECO:0000256" key="3">
    <source>
        <dbReference type="ARBA" id="ARBA00019596"/>
    </source>
</evidence>
<evidence type="ECO:0000313" key="10">
    <source>
        <dbReference type="EMBL" id="CED85283.1"/>
    </source>
</evidence>
<feature type="compositionally biased region" description="Basic and acidic residues" evidence="6">
    <location>
        <begin position="1732"/>
        <end position="1813"/>
    </location>
</feature>
<evidence type="ECO:0000256" key="2">
    <source>
        <dbReference type="ARBA" id="ARBA00007857"/>
    </source>
</evidence>
<dbReference type="InterPro" id="IPR032302">
    <property type="entry name" value="THOC2_N"/>
</dbReference>
<proteinExistence type="inferred from homology"/>
<sequence length="1929" mass="214566">MASVSFRSAFEQALESYRSSLDDTLVLSIYHQSSADPTALQYFFHLVLRAYSSISLASFLPLLQKILSSSTQKFGLEPTYHFADALCFLDAEIDDAVTSDPTQVLQREKDVRTPWLEFCKAVFHHGLLNEQVWDRFDFPFFDRLGLLGSGLRAATSRTTRKSTVTFFSLKKFNLLRESSEGFSLILVLVNTPENLGPGKDPNTAIDIESPQKRAQRARSLWNKIMSVIGYFDLDPSKTVDLILDAFATHLVTHHRFFLDLLRSSPWAPPPISPPSTPSASGTLSTTIGEKELRGESGSSVLAQVLGFKFGYYQDQDVIRSGERLPDYYYLMAAVLIKEGFMKLTDFWVHLSPDEPEMNKYDTRYRQAVNELARASKGNAMLASAAPLLDDDDTSSISALPGTKTNGTATPLNLPLLPLPQQKIDLVESLMAVGARPEVDYLTTRFGSLVVSEPRLVDLQLRLIRYRLQDLLPSNGGRAKEWVAKPRTAKLTGTAPTPLQTKTEQFVWFYPEWTEGVDKIENLEMFFATEGIERELRVLGGLVGRHMGLLTGICRLGVQDVISNVTDEKILDRWAILIRLVFLPSLSLSGGSATSQEIWSLLSLYPLETRFGIYGAWKASYQTNLQLKVQGALAERDAKSALRRVSKDDLKFHARALGKLSHSDPIVTWSVALRQVQSYDNLVKPLVESARYLTPLGADVVVFMLLDAFSNPDKDRTKTDGTSTSLWLKSLAAFAGELCRRHHSMIDCTPILHYIANQLRAGNTKDLIILRELISAMTSIEPLANLSDNQVSAQGGGPTLRQEVIHPTVTLLKPPLLPGQDPPRPEAPVEKKALTGKSTIRLIKSLKDSGLLIPLLVVVAQTRDGCMFNVPEVEAHMKHLSSLFDNATEVLLQLVELLQQHLSAEEYANVIPPFADLVETYRISPALAFHILRPKLAFNIKKYDTEKAKKAALEAAAETPAAKEARLKLALNSKRSGAAADSSEGNAGEKTGSNIKSEGKYHPALKDTITSAVKYLPQDTKPTSPFFVTFWQLTPYDIEVPLGSYQTEIDRLNRAEKDLGRFPTSAQTSEWQREREKLRSKAKQLQTERDQQMEAYAVTKRRLAIEKNVWFRKNNDPKGLNQHIFQHCIFPRAMLSLSDAAYCAKFIKVMHNMGTCNFSSLWLYNLQIINEWLPPLVSSFTENEARNFAHFLYGCLDELTQWHVDEKRYIKEAVGDKDVLPGFLSAPSRPQTAAPIDIKAVLPWDGYRKVMHKWHIRLLTAFELCIASTEYSHIKNIVIVLQKVLPFFPRDIAHGEAMEVRIKQAISEEKREDLKLLLQSYSSQLSKLKKAWIPQSQFLNLSFSAVKGKLTTSEPASPAHSNASVSALPAAVANSSAAANSSENSEATDSAMAPVSSSASDSVTSSGKPVPTAPKSESRGSLPHLNNPTSRVASPGPGVSSATSESGTSVDKGLPSRLRGSDPVRPPSAPSGSSSTDRPSSNGSSASASIQPPTRPAGLKGLPMNPSRLRTSIPAETSSISTSSSNSATPSGPGSGPYVRPKSPPRGPKNQDLVTGPMSAEAKAEAKEAREQDLARERTRMKEIREKELEKEDKRLKDREKERVDRDRLRERDRKDVGRSERDNKPRESHRDKERDRRGEPDRDGKRRRGDRENSPDNKRRRGSSRPRSPIPRARSPLSSRDNRSSRDGRDSDIRDGKDRDSGRRFRIDSENSNSRTSGRRSTSPATSVQSNGRERRDKDDRDGRSRENDRSKSLSSRIQDRSDRDRDNRNRDRDHGRADREKDANKDRNEREKEREKRFSQPRDDRRSRDVTPKFDSGPPASGSTLGTAQAGSSEPYAGRPSSIPAKPDFALSATAAVFVPSDSNANENGNGNEAEVPQDSRSASDSRKREREELSSTNDQPIKKRITRGHRYGLDAALNAATKGQKRR</sequence>
<feature type="compositionally biased region" description="Basic and acidic residues" evidence="6">
    <location>
        <begin position="1561"/>
        <end position="1657"/>
    </location>
</feature>
<feature type="compositionally biased region" description="Low complexity" evidence="6">
    <location>
        <begin position="1665"/>
        <end position="1679"/>
    </location>
</feature>
<name>A0A0F7SYD8_PHARH</name>
<evidence type="ECO:0000259" key="7">
    <source>
        <dbReference type="Pfam" id="PF11262"/>
    </source>
</evidence>
<feature type="compositionally biased region" description="Polar residues" evidence="6">
    <location>
        <begin position="1822"/>
        <end position="1833"/>
    </location>
</feature>
<dbReference type="Pfam" id="PF11262">
    <property type="entry name" value="Tho2"/>
    <property type="match status" value="1"/>
</dbReference>
<feature type="compositionally biased region" description="Low complexity" evidence="6">
    <location>
        <begin position="1376"/>
        <end position="1405"/>
    </location>
</feature>
<dbReference type="EMBL" id="LN483332">
    <property type="protein sequence ID" value="CED85283.1"/>
    <property type="molecule type" value="Genomic_DNA"/>
</dbReference>
<dbReference type="GO" id="GO:0006406">
    <property type="term" value="P:mRNA export from nucleus"/>
    <property type="evidence" value="ECO:0007669"/>
    <property type="project" value="InterPro"/>
</dbReference>
<organism evidence="10">
    <name type="scientific">Phaffia rhodozyma</name>
    <name type="common">Yeast</name>
    <name type="synonym">Xanthophyllomyces dendrorhous</name>
    <dbReference type="NCBI Taxonomy" id="264483"/>
    <lineage>
        <taxon>Eukaryota</taxon>
        <taxon>Fungi</taxon>
        <taxon>Dikarya</taxon>
        <taxon>Basidiomycota</taxon>
        <taxon>Agaricomycotina</taxon>
        <taxon>Tremellomycetes</taxon>
        <taxon>Cystofilobasidiales</taxon>
        <taxon>Mrakiaceae</taxon>
        <taxon>Phaffia</taxon>
    </lineage>
</organism>
<feature type="domain" description="THO complex subunitTHOC2 C-terminal" evidence="7">
    <location>
        <begin position="1022"/>
        <end position="1324"/>
    </location>
</feature>
<feature type="compositionally biased region" description="Polar residues" evidence="6">
    <location>
        <begin position="1439"/>
        <end position="1448"/>
    </location>
</feature>
<evidence type="ECO:0000256" key="1">
    <source>
        <dbReference type="ARBA" id="ARBA00004123"/>
    </source>
</evidence>
<feature type="compositionally biased region" description="Basic and acidic residues" evidence="6">
    <location>
        <begin position="1680"/>
        <end position="1709"/>
    </location>
</feature>
<evidence type="ECO:0000256" key="4">
    <source>
        <dbReference type="ARBA" id="ARBA00023242"/>
    </source>
</evidence>
<dbReference type="GO" id="GO:0000445">
    <property type="term" value="C:THO complex part of transcription export complex"/>
    <property type="evidence" value="ECO:0007669"/>
    <property type="project" value="TreeGrafter"/>
</dbReference>
<evidence type="ECO:0000256" key="6">
    <source>
        <dbReference type="SAM" id="MobiDB-lite"/>
    </source>
</evidence>
<evidence type="ECO:0000256" key="5">
    <source>
        <dbReference type="SAM" id="Coils"/>
    </source>
</evidence>
<dbReference type="GO" id="GO:0006397">
    <property type="term" value="P:mRNA processing"/>
    <property type="evidence" value="ECO:0007669"/>
    <property type="project" value="InterPro"/>
</dbReference>